<dbReference type="InterPro" id="IPR011051">
    <property type="entry name" value="RmlC_Cupin_sf"/>
</dbReference>
<dbReference type="Pfam" id="PF00908">
    <property type="entry name" value="dTDP_sugar_isom"/>
    <property type="match status" value="1"/>
</dbReference>
<dbReference type="EC" id="5.1.3.13" evidence="3"/>
<feature type="active site" description="Proton acceptor" evidence="8">
    <location>
        <position position="65"/>
    </location>
</feature>
<dbReference type="InterPro" id="IPR014710">
    <property type="entry name" value="RmlC-like_jellyroll"/>
</dbReference>
<organism evidence="10 11">
    <name type="scientific">Thermochromatium tepidum ATCC 43061</name>
    <dbReference type="NCBI Taxonomy" id="316276"/>
    <lineage>
        <taxon>Bacteria</taxon>
        <taxon>Pseudomonadati</taxon>
        <taxon>Pseudomonadota</taxon>
        <taxon>Gammaproteobacteria</taxon>
        <taxon>Chromatiales</taxon>
        <taxon>Chromatiaceae</taxon>
        <taxon>Thermochromatium</taxon>
    </lineage>
</organism>
<feature type="site" description="Participates in a stacking interaction with the thymidine ring of dTDP-4-oxo-6-deoxyglucose" evidence="9">
    <location>
        <position position="141"/>
    </location>
</feature>
<evidence type="ECO:0000256" key="8">
    <source>
        <dbReference type="PIRSR" id="PIRSR600888-1"/>
    </source>
</evidence>
<gene>
    <name evidence="10" type="ORF">E6P07_11350</name>
</gene>
<dbReference type="KEGG" id="ttp:E6P07_11350"/>
<dbReference type="CDD" id="cd00438">
    <property type="entry name" value="cupin_RmlC"/>
    <property type="match status" value="1"/>
</dbReference>
<evidence type="ECO:0000256" key="5">
    <source>
        <dbReference type="ARBA" id="ARBA00029758"/>
    </source>
</evidence>
<name>A0A6I6EH29_THETI</name>
<dbReference type="SUPFAM" id="SSF51182">
    <property type="entry name" value="RmlC-like cupins"/>
    <property type="match status" value="1"/>
</dbReference>
<evidence type="ECO:0000256" key="1">
    <source>
        <dbReference type="ARBA" id="ARBA00001298"/>
    </source>
</evidence>
<comment type="function">
    <text evidence="2">Catalyzes the epimerization of the C3' and C5'positions of dTDP-6-deoxy-D-xylo-4-hexulose, forming dTDP-6-deoxy-L-lyxo-4-hexulose.</text>
</comment>
<comment type="catalytic activity">
    <reaction evidence="1">
        <text>dTDP-4-dehydro-6-deoxy-alpha-D-glucose = dTDP-4-dehydro-beta-L-rhamnose</text>
        <dbReference type="Rhea" id="RHEA:16969"/>
        <dbReference type="ChEBI" id="CHEBI:57649"/>
        <dbReference type="ChEBI" id="CHEBI:62830"/>
        <dbReference type="EC" id="5.1.3.13"/>
    </reaction>
</comment>
<dbReference type="GO" id="GO:0005829">
    <property type="term" value="C:cytosol"/>
    <property type="evidence" value="ECO:0007669"/>
    <property type="project" value="TreeGrafter"/>
</dbReference>
<evidence type="ECO:0000256" key="2">
    <source>
        <dbReference type="ARBA" id="ARBA00001997"/>
    </source>
</evidence>
<evidence type="ECO:0000256" key="3">
    <source>
        <dbReference type="ARBA" id="ARBA00012098"/>
    </source>
</evidence>
<feature type="active site" description="Proton donor" evidence="8">
    <location>
        <position position="135"/>
    </location>
</feature>
<dbReference type="PANTHER" id="PTHR21047:SF2">
    <property type="entry name" value="THYMIDINE DIPHOSPHO-4-KETO-RHAMNOSE 3,5-EPIMERASE"/>
    <property type="match status" value="1"/>
</dbReference>
<dbReference type="RefSeq" id="WP_153975712.1">
    <property type="nucleotide sequence ID" value="NZ_CP039268.1"/>
</dbReference>
<dbReference type="PANTHER" id="PTHR21047">
    <property type="entry name" value="DTDP-6-DEOXY-D-GLUCOSE-3,5 EPIMERASE"/>
    <property type="match status" value="1"/>
</dbReference>
<dbReference type="Gene3D" id="2.60.120.10">
    <property type="entry name" value="Jelly Rolls"/>
    <property type="match status" value="1"/>
</dbReference>
<dbReference type="Proteomes" id="UP000426424">
    <property type="component" value="Chromosome"/>
</dbReference>
<accession>A0A6I6EH29</accession>
<reference evidence="10 11" key="1">
    <citation type="submission" date="2019-12" db="EMBL/GenBank/DDBJ databases">
        <title>The complete genome of the thermophilic, anoxygenic phototrophic gammaproteobacterium Thermochromatium tepidum.</title>
        <authorList>
            <person name="Sattley W.M."/>
            <person name="Swingley W.D."/>
            <person name="Burchell B.M."/>
            <person name="Gurbani S.A."/>
            <person name="Kujawa C.M."/>
            <person name="Nuccio D.A."/>
            <person name="Schladweiler J."/>
            <person name="Shaffer K.N."/>
            <person name="Stokes L.M."/>
            <person name="Touchman J.W."/>
            <person name="Blankenship R.E."/>
            <person name="Madigan M.T."/>
        </authorList>
    </citation>
    <scope>NUCLEOTIDE SEQUENCE [LARGE SCALE GENOMIC DNA]</scope>
    <source>
        <strain evidence="10 11">ATCC 43061</strain>
    </source>
</reference>
<evidence type="ECO:0000256" key="9">
    <source>
        <dbReference type="PIRSR" id="PIRSR600888-3"/>
    </source>
</evidence>
<evidence type="ECO:0000256" key="7">
    <source>
        <dbReference type="ARBA" id="ARBA00033311"/>
    </source>
</evidence>
<protein>
    <recommendedName>
        <fullName evidence="4">dTDP-4-dehydrorhamnose 3,5-epimerase</fullName>
        <ecNumber evidence="3">5.1.3.13</ecNumber>
    </recommendedName>
    <alternativeName>
        <fullName evidence="6">Thymidine diphospho-4-keto-rhamnose 3,5-epimerase</fullName>
    </alternativeName>
    <alternativeName>
        <fullName evidence="5">dTDP-4-keto-6-deoxyglucose 3,5-epimerase</fullName>
    </alternativeName>
    <alternativeName>
        <fullName evidence="7">dTDP-6-deoxy-D-xylo-4-hexulose 3,5-epimerase</fullName>
    </alternativeName>
</protein>
<evidence type="ECO:0000313" key="10">
    <source>
        <dbReference type="EMBL" id="QGU33520.1"/>
    </source>
</evidence>
<evidence type="ECO:0000256" key="6">
    <source>
        <dbReference type="ARBA" id="ARBA00031424"/>
    </source>
</evidence>
<dbReference type="AlphaFoldDB" id="A0A6I6EH29"/>
<sequence length="186" mass="20492">MNRFTLTNLPLAGLHRIERKPLADARGAFARLFCAEELGAAGWNKPIAQINHSYTAKRGTVRGMHFQYPPHAEMKLVICLRGEVWDVAVDLRQGSPTFLCWYAERLSADNGAALLIPEGCAHGFQTLTDAVELLYLHTHPYVPQAEGRIHPQETRLAIAWPQEITELSERDAGAAPLPADFAGVAA</sequence>
<dbReference type="GO" id="GO:0008830">
    <property type="term" value="F:dTDP-4-dehydrorhamnose 3,5-epimerase activity"/>
    <property type="evidence" value="ECO:0007669"/>
    <property type="project" value="UniProtKB-EC"/>
</dbReference>
<dbReference type="GO" id="GO:0019305">
    <property type="term" value="P:dTDP-rhamnose biosynthetic process"/>
    <property type="evidence" value="ECO:0007669"/>
    <property type="project" value="TreeGrafter"/>
</dbReference>
<proteinExistence type="predicted"/>
<dbReference type="InterPro" id="IPR000888">
    <property type="entry name" value="RmlC-like"/>
</dbReference>
<keyword evidence="11" id="KW-1185">Reference proteome</keyword>
<evidence type="ECO:0000313" key="11">
    <source>
        <dbReference type="Proteomes" id="UP000426424"/>
    </source>
</evidence>
<dbReference type="EMBL" id="CP039268">
    <property type="protein sequence ID" value="QGU33520.1"/>
    <property type="molecule type" value="Genomic_DNA"/>
</dbReference>
<dbReference type="GO" id="GO:0000271">
    <property type="term" value="P:polysaccharide biosynthetic process"/>
    <property type="evidence" value="ECO:0007669"/>
    <property type="project" value="TreeGrafter"/>
</dbReference>
<dbReference type="OrthoDB" id="9800680at2"/>
<evidence type="ECO:0000256" key="4">
    <source>
        <dbReference type="ARBA" id="ARBA00019595"/>
    </source>
</evidence>